<comment type="caution">
    <text evidence="2">The sequence shown here is derived from an EMBL/GenBank/DDBJ whole genome shotgun (WGS) entry which is preliminary data.</text>
</comment>
<keyword evidence="3" id="KW-1185">Reference proteome</keyword>
<keyword evidence="1" id="KW-0472">Membrane</keyword>
<proteinExistence type="predicted"/>
<protein>
    <submittedName>
        <fullName evidence="2">Uncharacterized protein</fullName>
    </submittedName>
</protein>
<dbReference type="RefSeq" id="WP_157460031.1">
    <property type="nucleotide sequence ID" value="NZ_WQLB01000021.1"/>
</dbReference>
<feature type="transmembrane region" description="Helical" evidence="1">
    <location>
        <begin position="21"/>
        <end position="41"/>
    </location>
</feature>
<dbReference type="Proteomes" id="UP000483286">
    <property type="component" value="Unassembled WGS sequence"/>
</dbReference>
<evidence type="ECO:0000313" key="2">
    <source>
        <dbReference type="EMBL" id="MVN87970.1"/>
    </source>
</evidence>
<evidence type="ECO:0000256" key="1">
    <source>
        <dbReference type="SAM" id="Phobius"/>
    </source>
</evidence>
<gene>
    <name evidence="2" type="ORF">GO986_14520</name>
</gene>
<name>A0A7C9HZL3_9DEIO</name>
<accession>A0A7C9HZL3</accession>
<evidence type="ECO:0000313" key="3">
    <source>
        <dbReference type="Proteomes" id="UP000483286"/>
    </source>
</evidence>
<keyword evidence="1" id="KW-0812">Transmembrane</keyword>
<dbReference type="EMBL" id="WQLB01000021">
    <property type="protein sequence ID" value="MVN87970.1"/>
    <property type="molecule type" value="Genomic_DNA"/>
</dbReference>
<dbReference type="AlphaFoldDB" id="A0A7C9HZL3"/>
<keyword evidence="1" id="KW-1133">Transmembrane helix</keyword>
<organism evidence="2 3">
    <name type="scientific">Deinococcus arboris</name>
    <dbReference type="NCBI Taxonomy" id="2682977"/>
    <lineage>
        <taxon>Bacteria</taxon>
        <taxon>Thermotogati</taxon>
        <taxon>Deinococcota</taxon>
        <taxon>Deinococci</taxon>
        <taxon>Deinococcales</taxon>
        <taxon>Deinococcaceae</taxon>
        <taxon>Deinococcus</taxon>
    </lineage>
</organism>
<sequence>MADATHSGYHLERNGAAMMRHWPLFGFLMSLGLVGLGLFSLPQQPPLVAAQIAVPCQAGEVRFTSAFPPALPGEWTGERGFFAIPGVLELSYCQPGRLILKARGELSSNGGAPLLIAQTTQTRREVLVHTSQTLSIPVGQDGRVTLAFPNDETDALYRILTIERLILAGEQRCASALIRDKRVEFSGSITGAVHDLRGQRLEPCMPGVLYLTVSGPVVNGAGPQFRITQGKRTLLDRQVRGRVSLRLPLESTAAVHLAVTNFAGRVVKYRNLFIERVQFLPASNASLK</sequence>
<reference evidence="2 3" key="1">
    <citation type="submission" date="2019-12" db="EMBL/GenBank/DDBJ databases">
        <title>Deinococcus sp. HMF7620 Genome sequencing and assembly.</title>
        <authorList>
            <person name="Kang H."/>
            <person name="Kim H."/>
            <person name="Joh K."/>
        </authorList>
    </citation>
    <scope>NUCLEOTIDE SEQUENCE [LARGE SCALE GENOMIC DNA]</scope>
    <source>
        <strain evidence="2 3">HMF7620</strain>
    </source>
</reference>